<feature type="domain" description="Cadherin" evidence="11">
    <location>
        <begin position="183"/>
        <end position="281"/>
    </location>
</feature>
<sequence>MHWWLICLPNLIYSKKFEVIEESGIGFVVGDLKDWTVDDLANTAVVLTRSYAEKGERLFADMLNIDARSGLITTTKNFDREEICPSTTPCELDMQIYIFHGDSVSSTFEAKLLIRDINDHAPQFEHAVYEMEVDKISLMLTAVDRGSPPLNGSITLVINVLDENDNKPTFPTQNYSFFVDQQELAKTNEKIYVGTLEAWDVDIDSKIRYSLDESTPWYYADHFQIDEVNSIHNLQERGDLFLIKSRQVKENPLRTYKLTVIASNVLGSDEMRSTTSVNVNFPVKDKRLILLLRHKILNIQENQQHGQEVAELAVFSPDSLNPGFADCGVDSPYFRLIYASKAGQFIVLTNQIFDYEQTSRVVATITCKYDGLSAQTKFTVDVINVNDNIPKFRRNTYFVNSTENSGVGQYMLTVVADDADPDSRVSYSLDRTDILAIGRESGEIYSKINFDYELQSTYYVKLFATDNGSPPLTGTAFGQVKATDLDSYPNNVLKYTIKNNRRVASYFKINHTSGLIHYNISYFDSLFSLTELEVVVSDVGHLYSTTNVTIYKVVTECGDSTLNCTPTTTPKLLNSSLITPTGIVICVIGTVILLTTVIIFLKKPHLKTIIYFRRNKENDPKFCRAHSNGLIRMKTFELDNPMESVRSSNTHSNGNSVMRNCNRSLKNILYDVEPTGEY</sequence>
<dbReference type="RefSeq" id="XP_029655269.1">
    <property type="nucleotide sequence ID" value="XM_029799409.1"/>
</dbReference>
<dbReference type="PANTHER" id="PTHR24028">
    <property type="entry name" value="CADHERIN-87A"/>
    <property type="match status" value="1"/>
</dbReference>
<evidence type="ECO:0000256" key="10">
    <source>
        <dbReference type="SAM" id="Phobius"/>
    </source>
</evidence>
<dbReference type="PRINTS" id="PR00205">
    <property type="entry name" value="CADHERIN"/>
</dbReference>
<evidence type="ECO:0000256" key="3">
    <source>
        <dbReference type="ARBA" id="ARBA00022737"/>
    </source>
</evidence>
<dbReference type="CDD" id="cd11304">
    <property type="entry name" value="Cadherin_repeat"/>
    <property type="match status" value="4"/>
</dbReference>
<dbReference type="Pfam" id="PF08266">
    <property type="entry name" value="Cadherin_2"/>
    <property type="match status" value="1"/>
</dbReference>
<dbReference type="InterPro" id="IPR002126">
    <property type="entry name" value="Cadherin-like_dom"/>
</dbReference>
<evidence type="ECO:0000256" key="9">
    <source>
        <dbReference type="PROSITE-ProRule" id="PRU00043"/>
    </source>
</evidence>
<keyword evidence="3" id="KW-0677">Repeat</keyword>
<gene>
    <name evidence="13" type="primary">LOC115228963</name>
</gene>
<feature type="domain" description="Cadherin" evidence="11">
    <location>
        <begin position="299"/>
        <end position="392"/>
    </location>
</feature>
<keyword evidence="6 10" id="KW-1133">Transmembrane helix</keyword>
<keyword evidence="4 9" id="KW-0106">Calcium</keyword>
<keyword evidence="8" id="KW-0325">Glycoprotein</keyword>
<keyword evidence="12" id="KW-1185">Reference proteome</keyword>
<dbReference type="PROSITE" id="PS50268">
    <property type="entry name" value="CADHERIN_2"/>
    <property type="match status" value="4"/>
</dbReference>
<dbReference type="SMART" id="SM00112">
    <property type="entry name" value="CA"/>
    <property type="match status" value="4"/>
</dbReference>
<dbReference type="KEGG" id="osn:115228963"/>
<dbReference type="PROSITE" id="PS00232">
    <property type="entry name" value="CADHERIN_1"/>
    <property type="match status" value="1"/>
</dbReference>
<dbReference type="InterPro" id="IPR020894">
    <property type="entry name" value="Cadherin_CS"/>
</dbReference>
<evidence type="ECO:0000256" key="1">
    <source>
        <dbReference type="ARBA" id="ARBA00004167"/>
    </source>
</evidence>
<dbReference type="SUPFAM" id="SSF49313">
    <property type="entry name" value="Cadherin-like"/>
    <property type="match status" value="5"/>
</dbReference>
<evidence type="ECO:0000256" key="5">
    <source>
        <dbReference type="ARBA" id="ARBA00022889"/>
    </source>
</evidence>
<dbReference type="InterPro" id="IPR015919">
    <property type="entry name" value="Cadherin-like_sf"/>
</dbReference>
<dbReference type="Pfam" id="PF00028">
    <property type="entry name" value="Cadherin"/>
    <property type="match status" value="1"/>
</dbReference>
<dbReference type="InterPro" id="IPR013164">
    <property type="entry name" value="Cadherin_N"/>
</dbReference>
<dbReference type="GO" id="GO:0007156">
    <property type="term" value="P:homophilic cell adhesion via plasma membrane adhesion molecules"/>
    <property type="evidence" value="ECO:0007669"/>
    <property type="project" value="InterPro"/>
</dbReference>
<proteinExistence type="predicted"/>
<dbReference type="Proteomes" id="UP000515154">
    <property type="component" value="Unplaced"/>
</dbReference>
<reference evidence="13" key="1">
    <citation type="submission" date="2025-08" db="UniProtKB">
        <authorList>
            <consortium name="RefSeq"/>
        </authorList>
    </citation>
    <scope>IDENTIFICATION</scope>
</reference>
<evidence type="ECO:0000256" key="4">
    <source>
        <dbReference type="ARBA" id="ARBA00022837"/>
    </source>
</evidence>
<keyword evidence="7 10" id="KW-0472">Membrane</keyword>
<dbReference type="AlphaFoldDB" id="A0A6P7TSL6"/>
<dbReference type="Gene3D" id="2.60.40.60">
    <property type="entry name" value="Cadherins"/>
    <property type="match status" value="6"/>
</dbReference>
<dbReference type="PANTHER" id="PTHR24028:SF146">
    <property type="entry name" value="CADHERIN 96CB, ISOFORM D-RELATED"/>
    <property type="match status" value="1"/>
</dbReference>
<evidence type="ECO:0000256" key="7">
    <source>
        <dbReference type="ARBA" id="ARBA00023136"/>
    </source>
</evidence>
<feature type="transmembrane region" description="Helical" evidence="10">
    <location>
        <begin position="577"/>
        <end position="601"/>
    </location>
</feature>
<keyword evidence="2 10" id="KW-0812">Transmembrane</keyword>
<evidence type="ECO:0000313" key="12">
    <source>
        <dbReference type="Proteomes" id="UP000515154"/>
    </source>
</evidence>
<name>A0A6P7TSL6_9MOLL</name>
<evidence type="ECO:0000256" key="6">
    <source>
        <dbReference type="ARBA" id="ARBA00022989"/>
    </source>
</evidence>
<comment type="subcellular location">
    <subcellularLocation>
        <location evidence="1">Membrane</location>
        <topology evidence="1">Single-pass membrane protein</topology>
    </subcellularLocation>
</comment>
<protein>
    <submittedName>
        <fullName evidence="13">Protocadherin gamma-A5-like</fullName>
    </submittedName>
</protein>
<dbReference type="GO" id="GO:0005509">
    <property type="term" value="F:calcium ion binding"/>
    <property type="evidence" value="ECO:0007669"/>
    <property type="project" value="UniProtKB-UniRule"/>
</dbReference>
<accession>A0A6P7TSL6</accession>
<evidence type="ECO:0000313" key="13">
    <source>
        <dbReference type="RefSeq" id="XP_029655269.1"/>
    </source>
</evidence>
<feature type="domain" description="Cadherin" evidence="11">
    <location>
        <begin position="11"/>
        <end position="170"/>
    </location>
</feature>
<organism evidence="12 13">
    <name type="scientific">Octopus sinensis</name>
    <name type="common">East Asian common octopus</name>
    <dbReference type="NCBI Taxonomy" id="2607531"/>
    <lineage>
        <taxon>Eukaryota</taxon>
        <taxon>Metazoa</taxon>
        <taxon>Spiralia</taxon>
        <taxon>Lophotrochozoa</taxon>
        <taxon>Mollusca</taxon>
        <taxon>Cephalopoda</taxon>
        <taxon>Coleoidea</taxon>
        <taxon>Octopodiformes</taxon>
        <taxon>Octopoda</taxon>
        <taxon>Incirrata</taxon>
        <taxon>Octopodidae</taxon>
        <taxon>Octopus</taxon>
    </lineage>
</organism>
<evidence type="ECO:0000259" key="11">
    <source>
        <dbReference type="PROSITE" id="PS50268"/>
    </source>
</evidence>
<evidence type="ECO:0000256" key="2">
    <source>
        <dbReference type="ARBA" id="ARBA00022692"/>
    </source>
</evidence>
<dbReference type="InterPro" id="IPR050174">
    <property type="entry name" value="Protocadherin/Cadherin-CA"/>
</dbReference>
<keyword evidence="5" id="KW-0130">Cell adhesion</keyword>
<evidence type="ECO:0000256" key="8">
    <source>
        <dbReference type="ARBA" id="ARBA00023180"/>
    </source>
</evidence>
<feature type="domain" description="Cadherin" evidence="11">
    <location>
        <begin position="393"/>
        <end position="491"/>
    </location>
</feature>
<dbReference type="GO" id="GO:0005886">
    <property type="term" value="C:plasma membrane"/>
    <property type="evidence" value="ECO:0007669"/>
    <property type="project" value="InterPro"/>
</dbReference>